<dbReference type="InterPro" id="IPR013784">
    <property type="entry name" value="Carb-bd-like_fold"/>
</dbReference>
<dbReference type="Gene3D" id="2.60.40.10">
    <property type="entry name" value="Immunoglobulins"/>
    <property type="match status" value="1"/>
</dbReference>
<dbReference type="PANTHER" id="PTHR31616:SF12">
    <property type="entry name" value="GLUCOAMYLASE"/>
    <property type="match status" value="1"/>
</dbReference>
<dbReference type="InterPro" id="IPR000165">
    <property type="entry name" value="Glucoamylase"/>
</dbReference>
<evidence type="ECO:0000256" key="9">
    <source>
        <dbReference type="PIRNR" id="PIRNR001031"/>
    </source>
</evidence>
<keyword evidence="8 9" id="KW-0624">Polysaccharide degradation</keyword>
<comment type="caution">
    <text evidence="13">The sequence shown here is derived from an EMBL/GenBank/DDBJ whole genome shotgun (WGS) entry which is preliminary data.</text>
</comment>
<dbReference type="InterPro" id="IPR008928">
    <property type="entry name" value="6-hairpin_glycosidase_sf"/>
</dbReference>
<feature type="binding site" evidence="11">
    <location>
        <position position="181"/>
    </location>
    <ligand>
        <name>substrate</name>
    </ligand>
</feature>
<evidence type="ECO:0000313" key="14">
    <source>
        <dbReference type="Proteomes" id="UP001303115"/>
    </source>
</evidence>
<feature type="active site" description="Proton donor" evidence="10">
    <location>
        <position position="240"/>
    </location>
</feature>
<dbReference type="InterPro" id="IPR034836">
    <property type="entry name" value="CBM20_glucoamylase"/>
</dbReference>
<dbReference type="PRINTS" id="PR00736">
    <property type="entry name" value="GLHYDRLASE15"/>
</dbReference>
<name>A0AAN6SU83_9PEZI</name>
<dbReference type="SUPFAM" id="SSF48208">
    <property type="entry name" value="Six-hairpin glycosidases"/>
    <property type="match status" value="1"/>
</dbReference>
<dbReference type="InterPro" id="IPR046966">
    <property type="entry name" value="Glucoamylase_active_site"/>
</dbReference>
<dbReference type="Pfam" id="PF00723">
    <property type="entry name" value="Glyco_hydro_15"/>
    <property type="match status" value="1"/>
</dbReference>
<keyword evidence="7 9" id="KW-0326">Glycosidase</keyword>
<dbReference type="EC" id="3.2.1.3" evidence="9"/>
<gene>
    <name evidence="13" type="ORF">C8A01DRAFT_33670</name>
</gene>
<accession>A0AAN6SU83</accession>
<dbReference type="Gene3D" id="1.50.10.10">
    <property type="match status" value="1"/>
</dbReference>
<feature type="active site" description="Proton acceptor" evidence="10">
    <location>
        <position position="237"/>
    </location>
</feature>
<dbReference type="GO" id="GO:0000272">
    <property type="term" value="P:polysaccharide catabolic process"/>
    <property type="evidence" value="ECO:0007669"/>
    <property type="project" value="UniProtKB-KW"/>
</dbReference>
<evidence type="ECO:0000256" key="3">
    <source>
        <dbReference type="ARBA" id="ARBA00022729"/>
    </source>
</evidence>
<reference evidence="14" key="1">
    <citation type="journal article" date="2023" name="Mol. Phylogenet. Evol.">
        <title>Genome-scale phylogeny and comparative genomics of the fungal order Sordariales.</title>
        <authorList>
            <person name="Hensen N."/>
            <person name="Bonometti L."/>
            <person name="Westerberg I."/>
            <person name="Brannstrom I.O."/>
            <person name="Guillou S."/>
            <person name="Cros-Aarteil S."/>
            <person name="Calhoun S."/>
            <person name="Haridas S."/>
            <person name="Kuo A."/>
            <person name="Mondo S."/>
            <person name="Pangilinan J."/>
            <person name="Riley R."/>
            <person name="LaButti K."/>
            <person name="Andreopoulos B."/>
            <person name="Lipzen A."/>
            <person name="Chen C."/>
            <person name="Yan M."/>
            <person name="Daum C."/>
            <person name="Ng V."/>
            <person name="Clum A."/>
            <person name="Steindorff A."/>
            <person name="Ohm R.A."/>
            <person name="Martin F."/>
            <person name="Silar P."/>
            <person name="Natvig D.O."/>
            <person name="Lalanne C."/>
            <person name="Gautier V."/>
            <person name="Ament-Velasquez S.L."/>
            <person name="Kruys A."/>
            <person name="Hutchinson M.I."/>
            <person name="Powell A.J."/>
            <person name="Barry K."/>
            <person name="Miller A.N."/>
            <person name="Grigoriev I.V."/>
            <person name="Debuchy R."/>
            <person name="Gladieux P."/>
            <person name="Hiltunen Thoren M."/>
            <person name="Johannesson H."/>
        </authorList>
    </citation>
    <scope>NUCLEOTIDE SEQUENCE [LARGE SCALE GENOMIC DNA]</scope>
    <source>
        <strain evidence="14">CBS 284.82</strain>
    </source>
</reference>
<organism evidence="13 14">
    <name type="scientific">Parachaetomium inaequale</name>
    <dbReference type="NCBI Taxonomy" id="2588326"/>
    <lineage>
        <taxon>Eukaryota</taxon>
        <taxon>Fungi</taxon>
        <taxon>Dikarya</taxon>
        <taxon>Ascomycota</taxon>
        <taxon>Pezizomycotina</taxon>
        <taxon>Sordariomycetes</taxon>
        <taxon>Sordariomycetidae</taxon>
        <taxon>Sordariales</taxon>
        <taxon>Chaetomiaceae</taxon>
        <taxon>Parachaetomium</taxon>
    </lineage>
</organism>
<dbReference type="PROSITE" id="PS51166">
    <property type="entry name" value="CBM20"/>
    <property type="match status" value="1"/>
</dbReference>
<dbReference type="Pfam" id="PF00686">
    <property type="entry name" value="CBM_20"/>
    <property type="match status" value="1"/>
</dbReference>
<evidence type="ECO:0000256" key="7">
    <source>
        <dbReference type="ARBA" id="ARBA00023295"/>
    </source>
</evidence>
<dbReference type="AlphaFoldDB" id="A0AAN6SU83"/>
<evidence type="ECO:0000313" key="13">
    <source>
        <dbReference type="EMBL" id="KAK4042321.1"/>
    </source>
</evidence>
<dbReference type="InterPro" id="IPR012341">
    <property type="entry name" value="6hp_glycosidase-like_sf"/>
</dbReference>
<dbReference type="SUPFAM" id="SSF49452">
    <property type="entry name" value="Starch-binding domain-like"/>
    <property type="match status" value="1"/>
</dbReference>
<sequence>MAGFGVQLHHHLPSVNASGLVLPAMHALSSLFVLGTCAVQAVVGHPGAALRSKREGDICKRSVDSYIETQTPIAWSKLLCNIGPNGCAASGAGSGVVVASPSKTDPDYWYTWTRDASLVLTGIVDSFVHNYSAPLQTTIQNYIASQAKLQGVSNPSGGLANGAGLGEPKFMVDLTQYSGEWGRPQRDGPPLRAIALSRYARWLISNGYKDTAKNVVWPVIQNDLAYTAQYWNETGFDLWEEVPGSSFFTIASSHRALVEGAALAAQLGTECRACITTAPHVLCFQQSFWKSSGGYIVSNINGGEYRSGKDLNSILTSIHTFDPAVGCDATTFQPCSDKALSNHKVYVDSFRSTYAINSGIPQGKAVAVGRYAEDVYYKGNPWYLANYAAAEQLYDAVFVWEKEGSVTVTSLSLPFFRDLIPSIATGTYAKDSPVFKTIVDAVFAYGDGFMEIASQYPGAGGALAEQYDRATGKPLSAADLTWSYAAFLSAADRRAGIVPAGWSAENGKTLPSSCARVQVAGAYAQATATSFPANQTPNPAAEPAPAPFPSTCANANEVYVTFEGKVTTQWGQTVKLVGSAAELGAWNVAKAVTLSASAYSSGNPLWSITVPLKAGTAVQYKFVKVGSDGAVQWEADPNRSFTVAAAAAAGGCAAQKVGGSWQ</sequence>
<evidence type="ECO:0000256" key="5">
    <source>
        <dbReference type="ARBA" id="ARBA00023180"/>
    </source>
</evidence>
<dbReference type="InterPro" id="IPR002044">
    <property type="entry name" value="CBM20"/>
</dbReference>
<dbReference type="SMART" id="SM01065">
    <property type="entry name" value="CBM_2"/>
    <property type="match status" value="1"/>
</dbReference>
<dbReference type="InterPro" id="IPR008291">
    <property type="entry name" value="Glucoamylase_SBD"/>
</dbReference>
<evidence type="ECO:0000256" key="6">
    <source>
        <dbReference type="ARBA" id="ARBA00023277"/>
    </source>
</evidence>
<dbReference type="CDD" id="cd05811">
    <property type="entry name" value="CBM20_glucoamylase"/>
    <property type="match status" value="1"/>
</dbReference>
<dbReference type="Proteomes" id="UP001303115">
    <property type="component" value="Unassembled WGS sequence"/>
</dbReference>
<proteinExistence type="inferred from homology"/>
<feature type="domain" description="CBM20" evidence="12">
    <location>
        <begin position="552"/>
        <end position="662"/>
    </location>
</feature>
<keyword evidence="4 9" id="KW-0378">Hydrolase</keyword>
<protein>
    <recommendedName>
        <fullName evidence="9">Glucoamylase</fullName>
        <ecNumber evidence="9">3.2.1.3</ecNumber>
    </recommendedName>
    <alternativeName>
        <fullName evidence="9">1,4-alpha-D-glucan glucohydrolase</fullName>
    </alternativeName>
    <alternativeName>
        <fullName evidence="9">Glucan 1,4-alpha-glucosidase</fullName>
    </alternativeName>
</protein>
<evidence type="ECO:0000256" key="2">
    <source>
        <dbReference type="ARBA" id="ARBA00006188"/>
    </source>
</evidence>
<comment type="similarity">
    <text evidence="2 9">Belongs to the glycosyl hydrolase 15 family.</text>
</comment>
<evidence type="ECO:0000256" key="10">
    <source>
        <dbReference type="PIRSR" id="PIRSR001031-1"/>
    </source>
</evidence>
<keyword evidence="3" id="KW-0732">Signal</keyword>
<dbReference type="GO" id="GO:2001070">
    <property type="term" value="F:starch binding"/>
    <property type="evidence" value="ECO:0007669"/>
    <property type="project" value="InterPro"/>
</dbReference>
<evidence type="ECO:0000256" key="8">
    <source>
        <dbReference type="ARBA" id="ARBA00023326"/>
    </source>
</evidence>
<evidence type="ECO:0000256" key="4">
    <source>
        <dbReference type="ARBA" id="ARBA00022801"/>
    </source>
</evidence>
<dbReference type="GO" id="GO:0000324">
    <property type="term" value="C:fungal-type vacuole"/>
    <property type="evidence" value="ECO:0007669"/>
    <property type="project" value="TreeGrafter"/>
</dbReference>
<keyword evidence="5" id="KW-0325">Glycoprotein</keyword>
<dbReference type="FunFam" id="2.60.40.10:FF:000552">
    <property type="entry name" value="Related to glucoamylase"/>
    <property type="match status" value="1"/>
</dbReference>
<dbReference type="EMBL" id="MU854343">
    <property type="protein sequence ID" value="KAK4042321.1"/>
    <property type="molecule type" value="Genomic_DNA"/>
</dbReference>
<dbReference type="PANTHER" id="PTHR31616">
    <property type="entry name" value="TREHALASE"/>
    <property type="match status" value="1"/>
</dbReference>
<evidence type="ECO:0000259" key="12">
    <source>
        <dbReference type="PROSITE" id="PS51166"/>
    </source>
</evidence>
<dbReference type="InterPro" id="IPR013783">
    <property type="entry name" value="Ig-like_fold"/>
</dbReference>
<dbReference type="GO" id="GO:0004339">
    <property type="term" value="F:glucan 1,4-alpha-glucosidase activity"/>
    <property type="evidence" value="ECO:0007669"/>
    <property type="project" value="UniProtKB-EC"/>
</dbReference>
<keyword evidence="6 9" id="KW-0119">Carbohydrate metabolism</keyword>
<evidence type="ECO:0000256" key="11">
    <source>
        <dbReference type="PIRSR" id="PIRSR001031-2"/>
    </source>
</evidence>
<keyword evidence="14" id="KW-1185">Reference proteome</keyword>
<dbReference type="PIRSF" id="PIRSF001031">
    <property type="entry name" value="Glu-a-glcsd_SBD"/>
    <property type="match status" value="1"/>
</dbReference>
<dbReference type="FunFam" id="1.50.10.10:FF:000018">
    <property type="entry name" value="Glucoamylase"/>
    <property type="match status" value="1"/>
</dbReference>
<comment type="catalytic activity">
    <reaction evidence="1 9">
        <text>Hydrolysis of terminal (1-&gt;4)-linked alpha-D-glucose residues successively from non-reducing ends of the chains with release of beta-D-glucose.</text>
        <dbReference type="EC" id="3.2.1.3"/>
    </reaction>
</comment>
<dbReference type="InterPro" id="IPR011613">
    <property type="entry name" value="GH15-like"/>
</dbReference>
<dbReference type="PROSITE" id="PS00820">
    <property type="entry name" value="GLUCOAMYLASE"/>
    <property type="match status" value="1"/>
</dbReference>
<evidence type="ECO:0000256" key="1">
    <source>
        <dbReference type="ARBA" id="ARBA00001863"/>
    </source>
</evidence>